<keyword evidence="2" id="KW-1185">Reference proteome</keyword>
<proteinExistence type="predicted"/>
<dbReference type="Proteomes" id="UP000799764">
    <property type="component" value="Unassembled WGS sequence"/>
</dbReference>
<sequence>MTIPSGCASSLLTLVSTQTATSPNCSYTASQRFTPNAISTQSTFSSPSSSRARLPTSILQCRTRTHHRIACR</sequence>
<dbReference type="EMBL" id="MU001502">
    <property type="protein sequence ID" value="KAF2443334.1"/>
    <property type="molecule type" value="Genomic_DNA"/>
</dbReference>
<dbReference type="AlphaFoldDB" id="A0A9P4PE21"/>
<evidence type="ECO:0000313" key="1">
    <source>
        <dbReference type="EMBL" id="KAF2443334.1"/>
    </source>
</evidence>
<name>A0A9P4PE21_9PLEO</name>
<protein>
    <submittedName>
        <fullName evidence="1">Uncharacterized protein</fullName>
    </submittedName>
</protein>
<organism evidence="1 2">
    <name type="scientific">Karstenula rhodostoma CBS 690.94</name>
    <dbReference type="NCBI Taxonomy" id="1392251"/>
    <lineage>
        <taxon>Eukaryota</taxon>
        <taxon>Fungi</taxon>
        <taxon>Dikarya</taxon>
        <taxon>Ascomycota</taxon>
        <taxon>Pezizomycotina</taxon>
        <taxon>Dothideomycetes</taxon>
        <taxon>Pleosporomycetidae</taxon>
        <taxon>Pleosporales</taxon>
        <taxon>Massarineae</taxon>
        <taxon>Didymosphaeriaceae</taxon>
        <taxon>Karstenula</taxon>
    </lineage>
</organism>
<evidence type="ECO:0000313" key="2">
    <source>
        <dbReference type="Proteomes" id="UP000799764"/>
    </source>
</evidence>
<comment type="caution">
    <text evidence="1">The sequence shown here is derived from an EMBL/GenBank/DDBJ whole genome shotgun (WGS) entry which is preliminary data.</text>
</comment>
<accession>A0A9P4PE21</accession>
<gene>
    <name evidence="1" type="ORF">P171DRAFT_432613</name>
</gene>
<reference evidence="1" key="1">
    <citation type="journal article" date="2020" name="Stud. Mycol.">
        <title>101 Dothideomycetes genomes: a test case for predicting lifestyles and emergence of pathogens.</title>
        <authorList>
            <person name="Haridas S."/>
            <person name="Albert R."/>
            <person name="Binder M."/>
            <person name="Bloem J."/>
            <person name="Labutti K."/>
            <person name="Salamov A."/>
            <person name="Andreopoulos B."/>
            <person name="Baker S."/>
            <person name="Barry K."/>
            <person name="Bills G."/>
            <person name="Bluhm B."/>
            <person name="Cannon C."/>
            <person name="Castanera R."/>
            <person name="Culley D."/>
            <person name="Daum C."/>
            <person name="Ezra D."/>
            <person name="Gonzalez J."/>
            <person name="Henrissat B."/>
            <person name="Kuo A."/>
            <person name="Liang C."/>
            <person name="Lipzen A."/>
            <person name="Lutzoni F."/>
            <person name="Magnuson J."/>
            <person name="Mondo S."/>
            <person name="Nolan M."/>
            <person name="Ohm R."/>
            <person name="Pangilinan J."/>
            <person name="Park H.-J."/>
            <person name="Ramirez L."/>
            <person name="Alfaro M."/>
            <person name="Sun H."/>
            <person name="Tritt A."/>
            <person name="Yoshinaga Y."/>
            <person name="Zwiers L.-H."/>
            <person name="Turgeon B."/>
            <person name="Goodwin S."/>
            <person name="Spatafora J."/>
            <person name="Crous P."/>
            <person name="Grigoriev I."/>
        </authorList>
    </citation>
    <scope>NUCLEOTIDE SEQUENCE</scope>
    <source>
        <strain evidence="1">CBS 690.94</strain>
    </source>
</reference>